<dbReference type="EMBL" id="RKQZ01000001">
    <property type="protein sequence ID" value="RPF20894.1"/>
    <property type="molecule type" value="Genomic_DNA"/>
</dbReference>
<protein>
    <submittedName>
        <fullName evidence="2">Uncharacterized protein</fullName>
    </submittedName>
</protein>
<dbReference type="Proteomes" id="UP000280501">
    <property type="component" value="Unassembled WGS sequence"/>
</dbReference>
<proteinExistence type="predicted"/>
<reference evidence="2 3" key="1">
    <citation type="submission" date="2018-11" db="EMBL/GenBank/DDBJ databases">
        <title>Sequencing the genomes of 1000 actinobacteria strains.</title>
        <authorList>
            <person name="Klenk H.-P."/>
        </authorList>
    </citation>
    <scope>NUCLEOTIDE SEQUENCE [LARGE SCALE GENOMIC DNA]</scope>
    <source>
        <strain evidence="2 3">DSM 15700</strain>
    </source>
</reference>
<evidence type="ECO:0000313" key="2">
    <source>
        <dbReference type="EMBL" id="RPF20894.1"/>
    </source>
</evidence>
<evidence type="ECO:0000256" key="1">
    <source>
        <dbReference type="SAM" id="SignalP"/>
    </source>
</evidence>
<gene>
    <name evidence="2" type="ORF">EDD34_1501</name>
</gene>
<keyword evidence="3" id="KW-1185">Reference proteome</keyword>
<feature type="signal peptide" evidence="1">
    <location>
        <begin position="1"/>
        <end position="33"/>
    </location>
</feature>
<accession>A0A3N4YNH3</accession>
<evidence type="ECO:0000313" key="3">
    <source>
        <dbReference type="Proteomes" id="UP000280501"/>
    </source>
</evidence>
<dbReference type="AlphaFoldDB" id="A0A3N4YNH3"/>
<keyword evidence="1" id="KW-0732">Signal</keyword>
<sequence>MLEGENVSFMRIKPSPRPAAALAILALVSAAVAGIGGAAQALPPAQATTSAQAGSAAATEPSTTPAEVTVEWVNQGAYGGGVEGQTPDDASWFEPLTVTVGPAGAAGNVHFVATSGTTEIDLGMQPVVDGEAVAPTWVLPGGEVVGDTAYAEWYEISAEFVPDDPSEFQGSVPERPAFPWVQFGNLAG</sequence>
<organism evidence="2 3">
    <name type="scientific">Myceligenerans xiligouense</name>
    <dbReference type="NCBI Taxonomy" id="253184"/>
    <lineage>
        <taxon>Bacteria</taxon>
        <taxon>Bacillati</taxon>
        <taxon>Actinomycetota</taxon>
        <taxon>Actinomycetes</taxon>
        <taxon>Micrococcales</taxon>
        <taxon>Promicromonosporaceae</taxon>
        <taxon>Myceligenerans</taxon>
    </lineage>
</organism>
<comment type="caution">
    <text evidence="2">The sequence shown here is derived from an EMBL/GenBank/DDBJ whole genome shotgun (WGS) entry which is preliminary data.</text>
</comment>
<name>A0A3N4YNH3_9MICO</name>
<feature type="chain" id="PRO_5038598106" evidence="1">
    <location>
        <begin position="34"/>
        <end position="188"/>
    </location>
</feature>